<keyword evidence="3" id="KW-1185">Reference proteome</keyword>
<feature type="region of interest" description="Disordered" evidence="1">
    <location>
        <begin position="224"/>
        <end position="256"/>
    </location>
</feature>
<evidence type="ECO:0000313" key="3">
    <source>
        <dbReference type="Proteomes" id="UP000076738"/>
    </source>
</evidence>
<feature type="region of interest" description="Disordered" evidence="1">
    <location>
        <begin position="329"/>
        <end position="417"/>
    </location>
</feature>
<accession>A0A167L4S3</accession>
<dbReference type="AlphaFoldDB" id="A0A167L4S3"/>
<feature type="compositionally biased region" description="Acidic residues" evidence="1">
    <location>
        <begin position="371"/>
        <end position="380"/>
    </location>
</feature>
<protein>
    <submittedName>
        <fullName evidence="2">Uncharacterized protein</fullName>
    </submittedName>
</protein>
<feature type="compositionally biased region" description="Basic and acidic residues" evidence="1">
    <location>
        <begin position="224"/>
        <end position="236"/>
    </location>
</feature>
<organism evidence="2 3">
    <name type="scientific">Calocera viscosa (strain TUFC12733)</name>
    <dbReference type="NCBI Taxonomy" id="1330018"/>
    <lineage>
        <taxon>Eukaryota</taxon>
        <taxon>Fungi</taxon>
        <taxon>Dikarya</taxon>
        <taxon>Basidiomycota</taxon>
        <taxon>Agaricomycotina</taxon>
        <taxon>Dacrymycetes</taxon>
        <taxon>Dacrymycetales</taxon>
        <taxon>Dacrymycetaceae</taxon>
        <taxon>Calocera</taxon>
    </lineage>
</organism>
<dbReference type="Proteomes" id="UP000076738">
    <property type="component" value="Unassembled WGS sequence"/>
</dbReference>
<evidence type="ECO:0000313" key="2">
    <source>
        <dbReference type="EMBL" id="KZO95327.1"/>
    </source>
</evidence>
<sequence>MFSLVRTRAGIARSCLSSTSLVPRRTGLGHTRPYYEEPNAARKPVTRARRSFTPAHKRTALSAPTARAVDMAHELVSHGAPKPDKPFSSFSNEALNNWIRLALQTTDPPATPGQYSLAKKLIAKGVPGAQLREGMSYHEMAEWLDTVKDATGIWFHEMTKPPAAMREALASVGALKRAAQFAASSGLTPPYNEANASVADVTDFIEACHNELLKQGKPAYLAREENRDATPTEGQKKWLKRNGVELPESATRGEASDKITEMQKEILVKLAQPKGESGGETASGAIETSVQSEVVDGSAEVVVEESVGGEAVEGSVEGEVVEVSVEVEVEESDAVQGSVEGDAVEQSAEGAAVEESEQPESTDGIVHGEPVEESVPEEPVDGSVQGEPAEESGKDEPADGSAGERPSWWGRLTDKSN</sequence>
<feature type="region of interest" description="Disordered" evidence="1">
    <location>
        <begin position="272"/>
        <end position="292"/>
    </location>
</feature>
<evidence type="ECO:0000256" key="1">
    <source>
        <dbReference type="SAM" id="MobiDB-lite"/>
    </source>
</evidence>
<reference evidence="2 3" key="1">
    <citation type="journal article" date="2016" name="Mol. Biol. Evol.">
        <title>Comparative Genomics of Early-Diverging Mushroom-Forming Fungi Provides Insights into the Origins of Lignocellulose Decay Capabilities.</title>
        <authorList>
            <person name="Nagy L.G."/>
            <person name="Riley R."/>
            <person name="Tritt A."/>
            <person name="Adam C."/>
            <person name="Daum C."/>
            <person name="Floudas D."/>
            <person name="Sun H."/>
            <person name="Yadav J.S."/>
            <person name="Pangilinan J."/>
            <person name="Larsson K.H."/>
            <person name="Matsuura K."/>
            <person name="Barry K."/>
            <person name="Labutti K."/>
            <person name="Kuo R."/>
            <person name="Ohm R.A."/>
            <person name="Bhattacharya S.S."/>
            <person name="Shirouzu T."/>
            <person name="Yoshinaga Y."/>
            <person name="Martin F.M."/>
            <person name="Grigoriev I.V."/>
            <person name="Hibbett D.S."/>
        </authorList>
    </citation>
    <scope>NUCLEOTIDE SEQUENCE [LARGE SCALE GENOMIC DNA]</scope>
    <source>
        <strain evidence="2 3">TUFC12733</strain>
    </source>
</reference>
<feature type="compositionally biased region" description="Basic residues" evidence="1">
    <location>
        <begin position="44"/>
        <end position="59"/>
    </location>
</feature>
<proteinExistence type="predicted"/>
<name>A0A167L4S3_CALVF</name>
<dbReference type="EMBL" id="KV417289">
    <property type="protein sequence ID" value="KZO95327.1"/>
    <property type="molecule type" value="Genomic_DNA"/>
</dbReference>
<feature type="region of interest" description="Disordered" evidence="1">
    <location>
        <begin position="40"/>
        <end position="63"/>
    </location>
</feature>
<gene>
    <name evidence="2" type="ORF">CALVIDRAFT_538113</name>
</gene>